<gene>
    <name evidence="1" type="ORF">KI387_043484</name>
</gene>
<evidence type="ECO:0000313" key="1">
    <source>
        <dbReference type="EMBL" id="KAH9291326.1"/>
    </source>
</evidence>
<name>A0AA38F781_TAXCH</name>
<dbReference type="AlphaFoldDB" id="A0AA38F781"/>
<dbReference type="EMBL" id="JAHRHJ020003687">
    <property type="protein sequence ID" value="KAH9291326.1"/>
    <property type="molecule type" value="Genomic_DNA"/>
</dbReference>
<keyword evidence="2" id="KW-1185">Reference proteome</keyword>
<proteinExistence type="predicted"/>
<evidence type="ECO:0000313" key="2">
    <source>
        <dbReference type="Proteomes" id="UP000824469"/>
    </source>
</evidence>
<organism evidence="1 2">
    <name type="scientific">Taxus chinensis</name>
    <name type="common">Chinese yew</name>
    <name type="synonym">Taxus wallichiana var. chinensis</name>
    <dbReference type="NCBI Taxonomy" id="29808"/>
    <lineage>
        <taxon>Eukaryota</taxon>
        <taxon>Viridiplantae</taxon>
        <taxon>Streptophyta</taxon>
        <taxon>Embryophyta</taxon>
        <taxon>Tracheophyta</taxon>
        <taxon>Spermatophyta</taxon>
        <taxon>Pinopsida</taxon>
        <taxon>Pinidae</taxon>
        <taxon>Conifers II</taxon>
        <taxon>Cupressales</taxon>
        <taxon>Taxaceae</taxon>
        <taxon>Taxus</taxon>
    </lineage>
</organism>
<feature type="non-terminal residue" evidence="1">
    <location>
        <position position="127"/>
    </location>
</feature>
<reference evidence="1 2" key="1">
    <citation type="journal article" date="2021" name="Nat. Plants">
        <title>The Taxus genome provides insights into paclitaxel biosynthesis.</title>
        <authorList>
            <person name="Xiong X."/>
            <person name="Gou J."/>
            <person name="Liao Q."/>
            <person name="Li Y."/>
            <person name="Zhou Q."/>
            <person name="Bi G."/>
            <person name="Li C."/>
            <person name="Du R."/>
            <person name="Wang X."/>
            <person name="Sun T."/>
            <person name="Guo L."/>
            <person name="Liang H."/>
            <person name="Lu P."/>
            <person name="Wu Y."/>
            <person name="Zhang Z."/>
            <person name="Ro D.K."/>
            <person name="Shang Y."/>
            <person name="Huang S."/>
            <person name="Yan J."/>
        </authorList>
    </citation>
    <scope>NUCLEOTIDE SEQUENCE [LARGE SCALE GENOMIC DNA]</scope>
    <source>
        <strain evidence="1">Ta-2019</strain>
    </source>
</reference>
<comment type="caution">
    <text evidence="1">The sequence shown here is derived from an EMBL/GenBank/DDBJ whole genome shotgun (WGS) entry which is preliminary data.</text>
</comment>
<accession>A0AA38F781</accession>
<feature type="non-terminal residue" evidence="1">
    <location>
        <position position="1"/>
    </location>
</feature>
<sequence length="127" mass="14322">YTDLVLGVPWLHSLGKFTQDYQTMELKLKLDDQEVVLPSMTHGIPQVATAKRRGRTSGRRQDIWATHNETLGGSAPIKVEVKFMNFVFKIERDGCYLVVPSIITQLGFGGMIGSSRSLDLWDFKHVV</sequence>
<dbReference type="Proteomes" id="UP000824469">
    <property type="component" value="Unassembled WGS sequence"/>
</dbReference>
<protein>
    <submittedName>
        <fullName evidence="1">Uncharacterized protein</fullName>
    </submittedName>
</protein>